<dbReference type="Gene3D" id="3.30.450.30">
    <property type="entry name" value="Dynein light chain 2a, cytoplasmic"/>
    <property type="match status" value="1"/>
</dbReference>
<dbReference type="AlphaFoldDB" id="A0A919P8I9"/>
<sequence length="163" mass="16532">MDVPQVLDTLVRALPAGAAAAWLAPDGAAAPGVPAPEPRIAALATALAAAVARDGGDLAGDSSSLLVESPARTLLAHRLGGHGTLVVSAGPDLNLALVRRLVRTALADGEPRGPSGRTADEPGDDARPAPALPRRAPAPRATGFRYEPEDAEVLRQLRQALTG</sequence>
<gene>
    <name evidence="2" type="ORF">Cpa01nite_17250</name>
</gene>
<dbReference type="EMBL" id="BONO01000011">
    <property type="protein sequence ID" value="GIG36344.1"/>
    <property type="molecule type" value="Genomic_DNA"/>
</dbReference>
<proteinExistence type="predicted"/>
<feature type="compositionally biased region" description="Low complexity" evidence="1">
    <location>
        <begin position="128"/>
        <end position="141"/>
    </location>
</feature>
<dbReference type="RefSeq" id="WP_203668371.1">
    <property type="nucleotide sequence ID" value="NZ_BONO01000011.1"/>
</dbReference>
<comment type="caution">
    <text evidence="2">The sequence shown here is derived from an EMBL/GenBank/DDBJ whole genome shotgun (WGS) entry which is preliminary data.</text>
</comment>
<evidence type="ECO:0000313" key="2">
    <source>
        <dbReference type="EMBL" id="GIG36344.1"/>
    </source>
</evidence>
<feature type="compositionally biased region" description="Basic and acidic residues" evidence="1">
    <location>
        <begin position="118"/>
        <end position="127"/>
    </location>
</feature>
<evidence type="ECO:0000256" key="1">
    <source>
        <dbReference type="SAM" id="MobiDB-lite"/>
    </source>
</evidence>
<feature type="region of interest" description="Disordered" evidence="1">
    <location>
        <begin position="107"/>
        <end position="149"/>
    </location>
</feature>
<evidence type="ECO:0000313" key="3">
    <source>
        <dbReference type="Proteomes" id="UP000642125"/>
    </source>
</evidence>
<organism evidence="2 3">
    <name type="scientific">Cellulomonas pakistanensis</name>
    <dbReference type="NCBI Taxonomy" id="992287"/>
    <lineage>
        <taxon>Bacteria</taxon>
        <taxon>Bacillati</taxon>
        <taxon>Actinomycetota</taxon>
        <taxon>Actinomycetes</taxon>
        <taxon>Micrococcales</taxon>
        <taxon>Cellulomonadaceae</taxon>
        <taxon>Cellulomonas</taxon>
    </lineage>
</organism>
<dbReference type="Proteomes" id="UP000642125">
    <property type="component" value="Unassembled WGS sequence"/>
</dbReference>
<accession>A0A919P8I9</accession>
<name>A0A919P8I9_9CELL</name>
<keyword evidence="3" id="KW-1185">Reference proteome</keyword>
<reference evidence="2" key="1">
    <citation type="submission" date="2021-01" db="EMBL/GenBank/DDBJ databases">
        <title>Whole genome shotgun sequence of Cellulomonas pakistanensis NBRC 110800.</title>
        <authorList>
            <person name="Komaki H."/>
            <person name="Tamura T."/>
        </authorList>
    </citation>
    <scope>NUCLEOTIDE SEQUENCE</scope>
    <source>
        <strain evidence="2">NBRC 110800</strain>
    </source>
</reference>
<protein>
    <submittedName>
        <fullName evidence="2">Uncharacterized protein</fullName>
    </submittedName>
</protein>